<dbReference type="AlphaFoldDB" id="C4LET7"/>
<name>C4LET7_TOLAT</name>
<dbReference type="EMBL" id="CP001616">
    <property type="protein sequence ID" value="ACQ93104.1"/>
    <property type="molecule type" value="Genomic_DNA"/>
</dbReference>
<evidence type="ECO:0000256" key="1">
    <source>
        <dbReference type="SAM" id="Phobius"/>
    </source>
</evidence>
<keyword evidence="1" id="KW-0812">Transmembrane</keyword>
<dbReference type="Proteomes" id="UP000009073">
    <property type="component" value="Chromosome"/>
</dbReference>
<evidence type="ECO:0000313" key="3">
    <source>
        <dbReference type="Proteomes" id="UP000009073"/>
    </source>
</evidence>
<proteinExistence type="predicted"/>
<gene>
    <name evidence="2" type="ordered locus">Tola_1490</name>
</gene>
<sequence length="279" mass="32632">MQYTSIISMSLSIAAISISIFTFYKFHKLKRDIAVTTHLNRYKQAVKQIWTESKPVIMAINEILGDELVKIGRKTDKIQAVKSKYYDSRPLHHHFYELHEHCVEEIEPLFTKDNFYRSEQKIISLLNVVYENDIKRFLDTGKPTKLNTFSAIKTREGAKNYHILNSAEQSELIKINALVTDKITEAFCIYTLNKEKIDNWLDQLATLKTESKFERFSIEENSRLNERLNVMLNTLQFLTSNELRYLVENRNEDDFNTSGLLHSAIMMNVFGKLAKKYIS</sequence>
<feature type="transmembrane region" description="Helical" evidence="1">
    <location>
        <begin position="6"/>
        <end position="24"/>
    </location>
</feature>
<accession>C4LET7</accession>
<keyword evidence="1" id="KW-0472">Membrane</keyword>
<dbReference type="HOGENOM" id="CLU_997268_0_0_6"/>
<keyword evidence="1" id="KW-1133">Transmembrane helix</keyword>
<protein>
    <submittedName>
        <fullName evidence="2">Uncharacterized protein</fullName>
    </submittedName>
</protein>
<keyword evidence="3" id="KW-1185">Reference proteome</keyword>
<dbReference type="KEGG" id="tau:Tola_1490"/>
<dbReference type="RefSeq" id="WP_015878576.1">
    <property type="nucleotide sequence ID" value="NC_012691.1"/>
</dbReference>
<reference evidence="2 3" key="2">
    <citation type="journal article" date="2011" name="Stand. Genomic Sci.">
        <title>Complete genome sequence of Tolumonas auensis type strain (TA 4).</title>
        <authorList>
            <person name="Chertkov O."/>
            <person name="Copeland A."/>
            <person name="Lucas S."/>
            <person name="Lapidus A."/>
            <person name="Berry K.W."/>
            <person name="Detter J.C."/>
            <person name="Del Rio T.G."/>
            <person name="Hammon N."/>
            <person name="Dalin E."/>
            <person name="Tice H."/>
            <person name="Pitluck S."/>
            <person name="Richardson P."/>
            <person name="Bruce D."/>
            <person name="Goodwin L."/>
            <person name="Han C."/>
            <person name="Tapia R."/>
            <person name="Saunders E."/>
            <person name="Schmutz J."/>
            <person name="Brettin T."/>
            <person name="Larimer F."/>
            <person name="Land M."/>
            <person name="Hauser L."/>
            <person name="Spring S."/>
            <person name="Rohde M."/>
            <person name="Kyrpides N.C."/>
            <person name="Ivanova N."/>
            <person name="Goker M."/>
            <person name="Beller H.R."/>
            <person name="Klenk H.P."/>
            <person name="Woyke T."/>
        </authorList>
    </citation>
    <scope>NUCLEOTIDE SEQUENCE [LARGE SCALE GENOMIC DNA]</scope>
    <source>
        <strain evidence="3">DSM 9187 / TA4</strain>
    </source>
</reference>
<reference evidence="3" key="1">
    <citation type="submission" date="2009-05" db="EMBL/GenBank/DDBJ databases">
        <title>Complete sequence of Tolumonas auensis DSM 9187.</title>
        <authorList>
            <consortium name="US DOE Joint Genome Institute"/>
            <person name="Lucas S."/>
            <person name="Copeland A."/>
            <person name="Lapidus A."/>
            <person name="Glavina del Rio T."/>
            <person name="Tice H."/>
            <person name="Bruce D."/>
            <person name="Goodwin L."/>
            <person name="Pitluck S."/>
            <person name="Chertkov O."/>
            <person name="Brettin T."/>
            <person name="Detter J.C."/>
            <person name="Han C."/>
            <person name="Larimer F."/>
            <person name="Land M."/>
            <person name="Hauser L."/>
            <person name="Kyrpides N."/>
            <person name="Mikhailova N."/>
            <person name="Spring S."/>
            <person name="Beller H."/>
        </authorList>
    </citation>
    <scope>NUCLEOTIDE SEQUENCE [LARGE SCALE GENOMIC DNA]</scope>
    <source>
        <strain evidence="3">DSM 9187 / TA4</strain>
    </source>
</reference>
<evidence type="ECO:0000313" key="2">
    <source>
        <dbReference type="EMBL" id="ACQ93104.1"/>
    </source>
</evidence>
<organism evidence="2 3">
    <name type="scientific">Tolumonas auensis (strain DSM 9187 / NBRC 110442 / TA 4)</name>
    <dbReference type="NCBI Taxonomy" id="595494"/>
    <lineage>
        <taxon>Bacteria</taxon>
        <taxon>Pseudomonadati</taxon>
        <taxon>Pseudomonadota</taxon>
        <taxon>Gammaproteobacteria</taxon>
        <taxon>Aeromonadales</taxon>
        <taxon>Aeromonadaceae</taxon>
        <taxon>Tolumonas</taxon>
    </lineage>
</organism>